<evidence type="ECO:0000313" key="3">
    <source>
        <dbReference type="EMBL" id="TDY02849.1"/>
    </source>
</evidence>
<dbReference type="Proteomes" id="UP000294914">
    <property type="component" value="Unassembled WGS sequence"/>
</dbReference>
<feature type="coiled-coil region" evidence="1">
    <location>
        <begin position="31"/>
        <end position="58"/>
    </location>
</feature>
<dbReference type="RefSeq" id="WP_166668783.1">
    <property type="nucleotide sequence ID" value="NZ_SOQX01000002.1"/>
</dbReference>
<proteinExistence type="predicted"/>
<dbReference type="InterPro" id="IPR023614">
    <property type="entry name" value="Porin_dom_sf"/>
</dbReference>
<name>A0A4R8IYD8_9GAMM</name>
<evidence type="ECO:0000256" key="1">
    <source>
        <dbReference type="SAM" id="Coils"/>
    </source>
</evidence>
<accession>A0A4R8IYD8</accession>
<feature type="signal peptide" evidence="2">
    <location>
        <begin position="1"/>
        <end position="29"/>
    </location>
</feature>
<reference evidence="3 4" key="1">
    <citation type="submission" date="2019-03" db="EMBL/GenBank/DDBJ databases">
        <title>Genomic Encyclopedia of Type Strains, Phase IV (KMG-IV): sequencing the most valuable type-strain genomes for metagenomic binning, comparative biology and taxonomic classification.</title>
        <authorList>
            <person name="Goeker M."/>
        </authorList>
    </citation>
    <scope>NUCLEOTIDE SEQUENCE [LARGE SCALE GENOMIC DNA]</scope>
    <source>
        <strain evidence="3 4">DSM 16326</strain>
    </source>
</reference>
<dbReference type="EMBL" id="SOQX01000002">
    <property type="protein sequence ID" value="TDY02849.1"/>
    <property type="molecule type" value="Genomic_DNA"/>
</dbReference>
<evidence type="ECO:0000313" key="4">
    <source>
        <dbReference type="Proteomes" id="UP000294914"/>
    </source>
</evidence>
<dbReference type="InterPro" id="IPR010870">
    <property type="entry name" value="Porin_O/P"/>
</dbReference>
<keyword evidence="2" id="KW-0732">Signal</keyword>
<dbReference type="SUPFAM" id="SSF56935">
    <property type="entry name" value="Porins"/>
    <property type="match status" value="1"/>
</dbReference>
<dbReference type="Gene3D" id="2.40.160.10">
    <property type="entry name" value="Porin"/>
    <property type="match status" value="1"/>
</dbReference>
<protein>
    <submittedName>
        <fullName evidence="3">Porin-like protein</fullName>
    </submittedName>
</protein>
<keyword evidence="1" id="KW-0175">Coiled coil</keyword>
<organism evidence="3 4">
    <name type="scientific">Thiohalophilus thiocyanatoxydans</name>
    <dbReference type="NCBI Taxonomy" id="381308"/>
    <lineage>
        <taxon>Bacteria</taxon>
        <taxon>Pseudomonadati</taxon>
        <taxon>Pseudomonadota</taxon>
        <taxon>Gammaproteobacteria</taxon>
        <taxon>Thiohalomonadales</taxon>
        <taxon>Thiohalophilaceae</taxon>
        <taxon>Thiohalophilus</taxon>
    </lineage>
</organism>
<gene>
    <name evidence="3" type="ORF">EDC23_1233</name>
</gene>
<evidence type="ECO:0000256" key="2">
    <source>
        <dbReference type="SAM" id="SignalP"/>
    </source>
</evidence>
<sequence length="390" mass="42177">MDKFKKTACTRAVVATLGAALVVPGVALGADDDLKQRIETLEQKLEAIELEAGAEERADSKWHLAGYADVGFESSNQDDTDDKFSVGHFNPVFHWLYKDNLLFEAELQIELGDDGTTSVAMEYVDLNYFVNDSLTLVAGQFLSPVGQFQERLHPTWINKLPNAPAGFGHGGVQPLSDVGVQARGGVPLGGAIFGYALAVGNGPQGGHHGPELEGFNADNNSNKALSGRFGIFLPASQLEFGVSFLSAEIPGEEADAGAVTDGDLDLWGVDAAYTRAPWEFRAEYLDSSLGEHLGAGAHGAGSTSTLPETNWEAWYVQGARQFGKWEPVLRYSDYSGDGYGPWIEETRSEWTVGLNYLLAPSAILKTAYQSVSPDEGEDYEQFLVQFAYGF</sequence>
<keyword evidence="4" id="KW-1185">Reference proteome</keyword>
<comment type="caution">
    <text evidence="3">The sequence shown here is derived from an EMBL/GenBank/DDBJ whole genome shotgun (WGS) entry which is preliminary data.</text>
</comment>
<dbReference type="Pfam" id="PF07396">
    <property type="entry name" value="Porin_O_P"/>
    <property type="match status" value="1"/>
</dbReference>
<dbReference type="AlphaFoldDB" id="A0A4R8IYD8"/>
<feature type="chain" id="PRO_5020470822" evidence="2">
    <location>
        <begin position="30"/>
        <end position="390"/>
    </location>
</feature>